<evidence type="ECO:0000313" key="1">
    <source>
        <dbReference type="EnsemblMetazoa" id="GAUT049660-PA"/>
    </source>
</evidence>
<dbReference type="Pfam" id="PF16037">
    <property type="entry name" value="DUF4790"/>
    <property type="match status" value="1"/>
</dbReference>
<dbReference type="AlphaFoldDB" id="A0A1A9VW87"/>
<dbReference type="InterPro" id="IPR032004">
    <property type="entry name" value="DUF4790"/>
</dbReference>
<dbReference type="VEuPathDB" id="VectorBase:GAUT049660"/>
<dbReference type="Proteomes" id="UP000078200">
    <property type="component" value="Unassembled WGS sequence"/>
</dbReference>
<reference evidence="1" key="1">
    <citation type="submission" date="2020-05" db="UniProtKB">
        <authorList>
            <consortium name="EnsemblMetazoa"/>
        </authorList>
    </citation>
    <scope>IDENTIFICATION</scope>
    <source>
        <strain evidence="1">TTRI</strain>
    </source>
</reference>
<name>A0A1A9VW87_GLOAU</name>
<organism evidence="1 2">
    <name type="scientific">Glossina austeni</name>
    <name type="common">Savannah tsetse fly</name>
    <dbReference type="NCBI Taxonomy" id="7395"/>
    <lineage>
        <taxon>Eukaryota</taxon>
        <taxon>Metazoa</taxon>
        <taxon>Ecdysozoa</taxon>
        <taxon>Arthropoda</taxon>
        <taxon>Hexapoda</taxon>
        <taxon>Insecta</taxon>
        <taxon>Pterygota</taxon>
        <taxon>Neoptera</taxon>
        <taxon>Endopterygota</taxon>
        <taxon>Diptera</taxon>
        <taxon>Brachycera</taxon>
        <taxon>Muscomorpha</taxon>
        <taxon>Hippoboscoidea</taxon>
        <taxon>Glossinidae</taxon>
        <taxon>Glossina</taxon>
    </lineage>
</organism>
<dbReference type="EnsemblMetazoa" id="GAUT049660-RA">
    <property type="protein sequence ID" value="GAUT049660-PA"/>
    <property type="gene ID" value="GAUT049660"/>
</dbReference>
<proteinExistence type="predicted"/>
<accession>A0A1A9VW87</accession>
<protein>
    <submittedName>
        <fullName evidence="1">Uncharacterized protein</fullName>
    </submittedName>
</protein>
<keyword evidence="2" id="KW-1185">Reference proteome</keyword>
<sequence>MSKPRLSDFTKMLLQVESTSLDDYSAPDSIQLDGNLPQPKTKPTRIKYDFFDMQTGAIRDDGGPLIEEPSYTNQKSYSVSCAVRRLRNLRKYNQQFDHEIHQLVQFQPKAFEAALLLRTMSYTSLWPPLHTAKEIDYTMRFRVPRSEKYVARLRRLLATDVQ</sequence>
<evidence type="ECO:0000313" key="2">
    <source>
        <dbReference type="Proteomes" id="UP000078200"/>
    </source>
</evidence>